<dbReference type="PROSITE" id="PS50887">
    <property type="entry name" value="GGDEF"/>
    <property type="match status" value="1"/>
</dbReference>
<keyword evidence="6" id="KW-1185">Reference proteome</keyword>
<dbReference type="PROSITE" id="PS50113">
    <property type="entry name" value="PAC"/>
    <property type="match status" value="1"/>
</dbReference>
<dbReference type="SMART" id="SM00052">
    <property type="entry name" value="EAL"/>
    <property type="match status" value="1"/>
</dbReference>
<dbReference type="InterPro" id="IPR052155">
    <property type="entry name" value="Biofilm_reg_signaling"/>
</dbReference>
<dbReference type="NCBIfam" id="TIGR00254">
    <property type="entry name" value="GGDEF"/>
    <property type="match status" value="1"/>
</dbReference>
<dbReference type="RefSeq" id="WP_382227758.1">
    <property type="nucleotide sequence ID" value="NZ_JBHTCA010000030.1"/>
</dbReference>
<feature type="domain" description="EAL" evidence="3">
    <location>
        <begin position="547"/>
        <end position="800"/>
    </location>
</feature>
<dbReference type="SUPFAM" id="SSF55073">
    <property type="entry name" value="Nucleotide cyclase"/>
    <property type="match status" value="1"/>
</dbReference>
<name>A0ABW2QPU3_9BURK</name>
<dbReference type="Proteomes" id="UP001596501">
    <property type="component" value="Unassembled WGS sequence"/>
</dbReference>
<dbReference type="InterPro" id="IPR043128">
    <property type="entry name" value="Rev_trsase/Diguanyl_cyclase"/>
</dbReference>
<proteinExistence type="predicted"/>
<feature type="domain" description="PAC" evidence="2">
    <location>
        <begin position="322"/>
        <end position="374"/>
    </location>
</feature>
<dbReference type="PANTHER" id="PTHR44757:SF2">
    <property type="entry name" value="BIOFILM ARCHITECTURE MAINTENANCE PROTEIN MBAA"/>
    <property type="match status" value="1"/>
</dbReference>
<evidence type="ECO:0000259" key="4">
    <source>
        <dbReference type="PROSITE" id="PS50887"/>
    </source>
</evidence>
<dbReference type="Gene3D" id="3.30.450.20">
    <property type="entry name" value="PAS domain"/>
    <property type="match status" value="3"/>
</dbReference>
<dbReference type="NCBIfam" id="TIGR00229">
    <property type="entry name" value="sensory_box"/>
    <property type="match status" value="2"/>
</dbReference>
<sequence>MRAIDWAPLIEGMLEAVWVVDPLTLRIVAVNQAACSLQGLNPDDMVGRPVIEMTASPEDIFFWEDVAAGQSDHIQSETLLRRADGQAIQIERRVSRVRVDDINQCYVVGILDHSEQRRVEGELEKLVAELRATLESTADGILVCDLDGAIRGYNQHFAQLWDIPEPLLVERDDAAIHAHLGSQVADSENYSQRLRQITRSPLLEGNDMLVLRSGRVLERVTLPQYGRGRPIGRVYSFRDITERLAAENQLQLAAKVFESSLDAIFVTDPAYRILVVNPSAGRLLECPTDSLLGTSSRDLFFSPHDPELTTQIDEKLMANGFWEGEAWHRRPDGSAFAVLASWVMLRDNHGNPRNIVVFAKDLTEKLAAQQRIEQLAYSDPLTGLPNRLLLTERVEHALHLAQREGTRFAILFLDLDRFKQINDSLGHLFGDRVLIEVAQRLKGCLRQTDTLSRLGGDEFVIHLHEADARAAEVTAQRILDALSRPIELDGMNFSVSCSMGIAMQPEDGRTLDELIKHADTAMYRVKERGKGNFRFYQPQMNVDLLARVKMDHAMREALAERRFALHYQPQVDTVSGEMRACEALLRWHDPQLGQVSPAVFIPVAEESGFIVHLGLWVMQEAVRQAALWANAGKAIRVSVNVSALQFQQAHYVDTVAEALRDSGLPHHLLELELTESILVHDADEALERLQALAALGVKLSIDDFGTGYSSLGYLKQFPIHKLKIDRSFIASLHEQDSDRAIVTAVVQMGHALKLDVVAEGVETEAQRGFLAQVGCDQYQGFLSAPGLPAAEFEQRCLSSA</sequence>
<dbReference type="InterPro" id="IPR035965">
    <property type="entry name" value="PAS-like_dom_sf"/>
</dbReference>
<dbReference type="SMART" id="SM00091">
    <property type="entry name" value="PAS"/>
    <property type="match status" value="3"/>
</dbReference>
<dbReference type="SUPFAM" id="SSF55785">
    <property type="entry name" value="PYP-like sensor domain (PAS domain)"/>
    <property type="match status" value="3"/>
</dbReference>
<dbReference type="Gene3D" id="3.20.20.450">
    <property type="entry name" value="EAL domain"/>
    <property type="match status" value="1"/>
</dbReference>
<dbReference type="Pfam" id="PF13426">
    <property type="entry name" value="PAS_9"/>
    <property type="match status" value="2"/>
</dbReference>
<dbReference type="InterPro" id="IPR035919">
    <property type="entry name" value="EAL_sf"/>
</dbReference>
<feature type="domain" description="PAS" evidence="1">
    <location>
        <begin position="249"/>
        <end position="320"/>
    </location>
</feature>
<dbReference type="Pfam" id="PF00563">
    <property type="entry name" value="EAL"/>
    <property type="match status" value="1"/>
</dbReference>
<dbReference type="EMBL" id="JBHTCA010000030">
    <property type="protein sequence ID" value="MFC7411395.1"/>
    <property type="molecule type" value="Genomic_DNA"/>
</dbReference>
<evidence type="ECO:0000259" key="2">
    <source>
        <dbReference type="PROSITE" id="PS50113"/>
    </source>
</evidence>
<gene>
    <name evidence="5" type="ORF">ACFQPB_21265</name>
</gene>
<dbReference type="InterPro" id="IPR012226">
    <property type="entry name" value="Diguanyl_cyclase/Pdiesterase"/>
</dbReference>
<dbReference type="SUPFAM" id="SSF141868">
    <property type="entry name" value="EAL domain-like"/>
    <property type="match status" value="1"/>
</dbReference>
<dbReference type="Pfam" id="PF13188">
    <property type="entry name" value="PAS_8"/>
    <property type="match status" value="1"/>
</dbReference>
<protein>
    <submittedName>
        <fullName evidence="5">EAL domain-containing protein</fullName>
    </submittedName>
</protein>
<feature type="domain" description="PAS" evidence="1">
    <location>
        <begin position="9"/>
        <end position="59"/>
    </location>
</feature>
<dbReference type="SMART" id="SM00267">
    <property type="entry name" value="GGDEF"/>
    <property type="match status" value="1"/>
</dbReference>
<dbReference type="InterPro" id="IPR000700">
    <property type="entry name" value="PAS-assoc_C"/>
</dbReference>
<dbReference type="CDD" id="cd01948">
    <property type="entry name" value="EAL"/>
    <property type="match status" value="1"/>
</dbReference>
<evidence type="ECO:0000259" key="1">
    <source>
        <dbReference type="PROSITE" id="PS50112"/>
    </source>
</evidence>
<dbReference type="PROSITE" id="PS50883">
    <property type="entry name" value="EAL"/>
    <property type="match status" value="1"/>
</dbReference>
<dbReference type="PIRSF" id="PIRSF005925">
    <property type="entry name" value="Dos"/>
    <property type="match status" value="1"/>
</dbReference>
<dbReference type="Pfam" id="PF00990">
    <property type="entry name" value="GGDEF"/>
    <property type="match status" value="1"/>
</dbReference>
<dbReference type="InterPro" id="IPR000014">
    <property type="entry name" value="PAS"/>
</dbReference>
<dbReference type="InterPro" id="IPR001633">
    <property type="entry name" value="EAL_dom"/>
</dbReference>
<comment type="caution">
    <text evidence="5">The sequence shown here is derived from an EMBL/GenBank/DDBJ whole genome shotgun (WGS) entry which is preliminary data.</text>
</comment>
<dbReference type="PANTHER" id="PTHR44757">
    <property type="entry name" value="DIGUANYLATE CYCLASE DGCP"/>
    <property type="match status" value="1"/>
</dbReference>
<evidence type="ECO:0000259" key="3">
    <source>
        <dbReference type="PROSITE" id="PS50883"/>
    </source>
</evidence>
<dbReference type="InterPro" id="IPR029787">
    <property type="entry name" value="Nucleotide_cyclase"/>
</dbReference>
<reference evidence="6" key="1">
    <citation type="journal article" date="2019" name="Int. J. Syst. Evol. Microbiol.">
        <title>The Global Catalogue of Microorganisms (GCM) 10K type strain sequencing project: providing services to taxonomists for standard genome sequencing and annotation.</title>
        <authorList>
            <consortium name="The Broad Institute Genomics Platform"/>
            <consortium name="The Broad Institute Genome Sequencing Center for Infectious Disease"/>
            <person name="Wu L."/>
            <person name="Ma J."/>
        </authorList>
    </citation>
    <scope>NUCLEOTIDE SEQUENCE [LARGE SCALE GENOMIC DNA]</scope>
    <source>
        <strain evidence="6">CGMCC 1.12371</strain>
    </source>
</reference>
<dbReference type="InterPro" id="IPR000160">
    <property type="entry name" value="GGDEF_dom"/>
</dbReference>
<dbReference type="Gene3D" id="3.30.70.270">
    <property type="match status" value="1"/>
</dbReference>
<dbReference type="CDD" id="cd00130">
    <property type="entry name" value="PAS"/>
    <property type="match status" value="2"/>
</dbReference>
<dbReference type="PROSITE" id="PS50112">
    <property type="entry name" value="PAS"/>
    <property type="match status" value="2"/>
</dbReference>
<organism evidence="5 6">
    <name type="scientific">Hydrogenophaga atypica</name>
    <dbReference type="NCBI Taxonomy" id="249409"/>
    <lineage>
        <taxon>Bacteria</taxon>
        <taxon>Pseudomonadati</taxon>
        <taxon>Pseudomonadota</taxon>
        <taxon>Betaproteobacteria</taxon>
        <taxon>Burkholderiales</taxon>
        <taxon>Comamonadaceae</taxon>
        <taxon>Hydrogenophaga</taxon>
    </lineage>
</organism>
<evidence type="ECO:0000313" key="6">
    <source>
        <dbReference type="Proteomes" id="UP001596501"/>
    </source>
</evidence>
<feature type="domain" description="GGDEF" evidence="4">
    <location>
        <begin position="406"/>
        <end position="538"/>
    </location>
</feature>
<accession>A0ABW2QPU3</accession>
<dbReference type="CDD" id="cd01949">
    <property type="entry name" value="GGDEF"/>
    <property type="match status" value="1"/>
</dbReference>
<evidence type="ECO:0000313" key="5">
    <source>
        <dbReference type="EMBL" id="MFC7411395.1"/>
    </source>
</evidence>